<organism evidence="2 3">
    <name type="scientific">Allacma fusca</name>
    <dbReference type="NCBI Taxonomy" id="39272"/>
    <lineage>
        <taxon>Eukaryota</taxon>
        <taxon>Metazoa</taxon>
        <taxon>Ecdysozoa</taxon>
        <taxon>Arthropoda</taxon>
        <taxon>Hexapoda</taxon>
        <taxon>Collembola</taxon>
        <taxon>Symphypleona</taxon>
        <taxon>Sminthuridae</taxon>
        <taxon>Allacma</taxon>
    </lineage>
</organism>
<protein>
    <recommendedName>
        <fullName evidence="4">Transposase domain-containing protein</fullName>
    </recommendedName>
</protein>
<evidence type="ECO:0000313" key="2">
    <source>
        <dbReference type="EMBL" id="CAG7830702.1"/>
    </source>
</evidence>
<dbReference type="OrthoDB" id="8007085at2759"/>
<evidence type="ECO:0008006" key="4">
    <source>
        <dbReference type="Google" id="ProtNLM"/>
    </source>
</evidence>
<evidence type="ECO:0000256" key="1">
    <source>
        <dbReference type="SAM" id="MobiDB-lite"/>
    </source>
</evidence>
<accession>A0A8J2L956</accession>
<keyword evidence="3" id="KW-1185">Reference proteome</keyword>
<dbReference type="PANTHER" id="PTHR33053">
    <property type="entry name" value="PROTEIN, PUTATIVE-RELATED"/>
    <property type="match status" value="1"/>
</dbReference>
<dbReference type="AlphaFoldDB" id="A0A8J2L956"/>
<proteinExistence type="predicted"/>
<dbReference type="Proteomes" id="UP000708208">
    <property type="component" value="Unassembled WGS sequence"/>
</dbReference>
<dbReference type="EMBL" id="CAJVCH010557217">
    <property type="protein sequence ID" value="CAG7830702.1"/>
    <property type="molecule type" value="Genomic_DNA"/>
</dbReference>
<name>A0A8J2L956_9HEXA</name>
<feature type="compositionally biased region" description="Polar residues" evidence="1">
    <location>
        <begin position="51"/>
        <end position="78"/>
    </location>
</feature>
<comment type="caution">
    <text evidence="2">The sequence shown here is derived from an EMBL/GenBank/DDBJ whole genome shotgun (WGS) entry which is preliminary data.</text>
</comment>
<reference evidence="2" key="1">
    <citation type="submission" date="2021-06" db="EMBL/GenBank/DDBJ databases">
        <authorList>
            <person name="Hodson N. C."/>
            <person name="Mongue J. A."/>
            <person name="Jaron S. K."/>
        </authorList>
    </citation>
    <scope>NUCLEOTIDE SEQUENCE</scope>
</reference>
<sequence length="943" mass="106860">TFAKAQAAIDQAVENTDIELSESDGNIDVTTTRRLRKRHVLPVKTKKPSVKASTINTFQQSPEESSARNIPSQPSTDTVELDHSSNHNFQLPLGFVANIFDPECADFYSAEDIGVRGEQLQLQEDIANLSTCKSFHDLQAPSCTGASNSDLISQRIQELTSEFRKFQEVFTKEFVELKEEISHISRLVSLRSTTEPINESELGVQLPCNTITSFDDLNEWLQILDNRLKLTKFLKGIGGYDTANFVKRIMQQTIGGDLANSMTFGGTTTKIKFKGHRLLSCIIGAVRNKSTDIDPSEAAVEQVPTESTLSNNIIDTSDEYLFDSNFDVIESNSVDNTLIETSEYCKNNDITSGSESDENVCSISLKEKLVEWSCKFNITHNAVDNLLKLLQSHVTSELPLSARTLLETPRKVELENILGDDYFYFGIQHNIISRLKHGLVDDSVTTLSINVGCDGLPISKSNNRQFWPLLGICNQTKSRKPFLIAVFEGKSKPKSLNMYLKKFVDETKLLEKDGIEFEGKKFKFAIHCFVADAPARSFLKCVKTHNGYFSCEKCEQEGEWLGRVTYPDVDCILRTDESFILQSQEEHHCGVSPLVALDFGMVTQFPLDYMHLVCLGVTRKLLQNWVKGSLKARLPSRSIEAISVQLNTLTKFIPTEFARKSRSLRELDHFKATEYRSFLLYFGIIVLKDILPDQLYKHFLKLSAAIFILVSPNAHLESIYSLAQELLRSFVTDCKYLYGRRFMVYNVHNLIHLAQDVQRFGSLDSYSAFEFENHMYTLKKMIHSKKHFVQQLVNRVTEMEGSFTFVSEKSSKGFVGKSKFNKYIYNNILLSVGDGDNCFLTKDFKIAILTSLQNAEKGHVELSYHKFPIFTLYLATKDLPALTHIHSRDGVQCVATVLPTYYRSLEPGLGQCCTSGHDQSRTRIGRQYLGHKWPTRIWFTGYI</sequence>
<gene>
    <name evidence="2" type="ORF">AFUS01_LOCUS40489</name>
</gene>
<evidence type="ECO:0000313" key="3">
    <source>
        <dbReference type="Proteomes" id="UP000708208"/>
    </source>
</evidence>
<feature type="region of interest" description="Disordered" evidence="1">
    <location>
        <begin position="51"/>
        <end position="83"/>
    </location>
</feature>
<feature type="non-terminal residue" evidence="2">
    <location>
        <position position="1"/>
    </location>
</feature>